<organism evidence="6 7">
    <name type="scientific">Petrolisthes manimaculis</name>
    <dbReference type="NCBI Taxonomy" id="1843537"/>
    <lineage>
        <taxon>Eukaryota</taxon>
        <taxon>Metazoa</taxon>
        <taxon>Ecdysozoa</taxon>
        <taxon>Arthropoda</taxon>
        <taxon>Crustacea</taxon>
        <taxon>Multicrustacea</taxon>
        <taxon>Malacostraca</taxon>
        <taxon>Eumalacostraca</taxon>
        <taxon>Eucarida</taxon>
        <taxon>Decapoda</taxon>
        <taxon>Pleocyemata</taxon>
        <taxon>Anomura</taxon>
        <taxon>Galatheoidea</taxon>
        <taxon>Porcellanidae</taxon>
        <taxon>Petrolisthes</taxon>
    </lineage>
</organism>
<keyword evidence="1 3" id="KW-0479">Metal-binding</keyword>
<dbReference type="GO" id="GO:0006623">
    <property type="term" value="P:protein targeting to vacuole"/>
    <property type="evidence" value="ECO:0007669"/>
    <property type="project" value="InterPro"/>
</dbReference>
<feature type="region of interest" description="Disordered" evidence="4">
    <location>
        <begin position="99"/>
        <end position="118"/>
    </location>
</feature>
<keyword evidence="2" id="KW-0862">Zinc</keyword>
<dbReference type="Gene3D" id="3.30.40.10">
    <property type="entry name" value="Zinc/RING finger domain, C3HC4 (zinc finger)"/>
    <property type="match status" value="1"/>
</dbReference>
<protein>
    <recommendedName>
        <fullName evidence="5">RING-type domain-containing protein</fullName>
    </recommendedName>
</protein>
<evidence type="ECO:0000256" key="2">
    <source>
        <dbReference type="ARBA" id="ARBA00022833"/>
    </source>
</evidence>
<dbReference type="InterPro" id="IPR013083">
    <property type="entry name" value="Znf_RING/FYVE/PHD"/>
</dbReference>
<dbReference type="PANTHER" id="PTHR12616">
    <property type="entry name" value="VACUOLAR PROTEIN SORTING VPS41"/>
    <property type="match status" value="1"/>
</dbReference>
<comment type="caution">
    <text evidence="6">The sequence shown here is derived from an EMBL/GenBank/DDBJ whole genome shotgun (WGS) entry which is preliminary data.</text>
</comment>
<dbReference type="AlphaFoldDB" id="A0AAE1P138"/>
<sequence>MQSNDFCTPKLSGMVERYVYEETLYATEVRIIAGDQLNYLTQMHAQACSPLTIYSTTCAICHSAYHPSSRALAHSCGHSYHTQCGGESPSCVLCTAGGTTKQEKPEDDTQSSDVTPQPAIQLDDTQLEGLRRIRVLISGGSKLQFLENLTSPRRASQSSEGSSQMPIRTSRSLSANQGICHSENFALKLVPPTLDIEASEKW</sequence>
<reference evidence="6" key="1">
    <citation type="submission" date="2023-11" db="EMBL/GenBank/DDBJ databases">
        <title>Genome assemblies of two species of porcelain crab, Petrolisthes cinctipes and Petrolisthes manimaculis (Anomura: Porcellanidae).</title>
        <authorList>
            <person name="Angst P."/>
        </authorList>
    </citation>
    <scope>NUCLEOTIDE SEQUENCE</scope>
    <source>
        <strain evidence="6">PB745_02</strain>
        <tissue evidence="6">Gill</tissue>
    </source>
</reference>
<keyword evidence="7" id="KW-1185">Reference proteome</keyword>
<dbReference type="Proteomes" id="UP001292094">
    <property type="component" value="Unassembled WGS sequence"/>
</dbReference>
<dbReference type="GO" id="GO:0005770">
    <property type="term" value="C:late endosome"/>
    <property type="evidence" value="ECO:0007669"/>
    <property type="project" value="TreeGrafter"/>
</dbReference>
<dbReference type="GO" id="GO:0008270">
    <property type="term" value="F:zinc ion binding"/>
    <property type="evidence" value="ECO:0007669"/>
    <property type="project" value="UniProtKB-KW"/>
</dbReference>
<dbReference type="SUPFAM" id="SSF57850">
    <property type="entry name" value="RING/U-box"/>
    <property type="match status" value="1"/>
</dbReference>
<keyword evidence="1 3" id="KW-0863">Zinc-finger</keyword>
<evidence type="ECO:0000259" key="5">
    <source>
        <dbReference type="PROSITE" id="PS50089"/>
    </source>
</evidence>
<dbReference type="EMBL" id="JAWZYT010003318">
    <property type="protein sequence ID" value="KAK4298992.1"/>
    <property type="molecule type" value="Genomic_DNA"/>
</dbReference>
<dbReference type="GO" id="GO:0030897">
    <property type="term" value="C:HOPS complex"/>
    <property type="evidence" value="ECO:0007669"/>
    <property type="project" value="TreeGrafter"/>
</dbReference>
<dbReference type="GO" id="GO:0034058">
    <property type="term" value="P:endosomal vesicle fusion"/>
    <property type="evidence" value="ECO:0007669"/>
    <property type="project" value="TreeGrafter"/>
</dbReference>
<name>A0AAE1P138_9EUCA</name>
<evidence type="ECO:0000256" key="4">
    <source>
        <dbReference type="SAM" id="MobiDB-lite"/>
    </source>
</evidence>
<dbReference type="CDD" id="cd16448">
    <property type="entry name" value="RING-H2"/>
    <property type="match status" value="1"/>
</dbReference>
<feature type="domain" description="RING-type" evidence="5">
    <location>
        <begin position="58"/>
        <end position="95"/>
    </location>
</feature>
<evidence type="ECO:0000256" key="1">
    <source>
        <dbReference type="ARBA" id="ARBA00022771"/>
    </source>
</evidence>
<accession>A0AAE1P138</accession>
<evidence type="ECO:0000313" key="6">
    <source>
        <dbReference type="EMBL" id="KAK4298992.1"/>
    </source>
</evidence>
<dbReference type="InterPro" id="IPR001841">
    <property type="entry name" value="Znf_RING"/>
</dbReference>
<feature type="region of interest" description="Disordered" evidence="4">
    <location>
        <begin position="148"/>
        <end position="173"/>
    </location>
</feature>
<evidence type="ECO:0000313" key="7">
    <source>
        <dbReference type="Proteomes" id="UP001292094"/>
    </source>
</evidence>
<dbReference type="PROSITE" id="PS50089">
    <property type="entry name" value="ZF_RING_2"/>
    <property type="match status" value="1"/>
</dbReference>
<gene>
    <name evidence="6" type="ORF">Pmani_028699</name>
</gene>
<proteinExistence type="predicted"/>
<dbReference type="InterPro" id="IPR045111">
    <property type="entry name" value="Vps41/Vps8"/>
</dbReference>
<evidence type="ECO:0000256" key="3">
    <source>
        <dbReference type="PROSITE-ProRule" id="PRU00175"/>
    </source>
</evidence>
<dbReference type="PANTHER" id="PTHR12616:SF8">
    <property type="entry name" value="VACUOLAR PROTEIN SORTING-ASSOCIATED PROTEIN 8 HOMOLOG"/>
    <property type="match status" value="1"/>
</dbReference>